<keyword evidence="8" id="KW-0653">Protein transport</keyword>
<keyword evidence="6" id="KW-0145">Chemotaxis</keyword>
<feature type="coiled-coil region" evidence="11">
    <location>
        <begin position="19"/>
        <end position="46"/>
    </location>
</feature>
<keyword evidence="11" id="KW-0175">Coiled coil</keyword>
<evidence type="ECO:0000256" key="9">
    <source>
        <dbReference type="ARBA" id="ARBA00023136"/>
    </source>
</evidence>
<dbReference type="AlphaFoldDB" id="A0A9X1SRQ4"/>
<protein>
    <recommendedName>
        <fullName evidence="3">Flagellar FliJ protein</fullName>
    </recommendedName>
</protein>
<comment type="subcellular location">
    <subcellularLocation>
        <location evidence="1">Cell membrane</location>
        <topology evidence="1">Peripheral membrane protein</topology>
        <orientation evidence="1">Cytoplasmic side</orientation>
    </subcellularLocation>
</comment>
<evidence type="ECO:0000256" key="1">
    <source>
        <dbReference type="ARBA" id="ARBA00004413"/>
    </source>
</evidence>
<dbReference type="EMBL" id="JAJOMB010000001">
    <property type="protein sequence ID" value="MCD5309834.1"/>
    <property type="molecule type" value="Genomic_DNA"/>
</dbReference>
<dbReference type="GO" id="GO:0071973">
    <property type="term" value="P:bacterial-type flagellum-dependent cell motility"/>
    <property type="evidence" value="ECO:0007669"/>
    <property type="project" value="InterPro"/>
</dbReference>
<dbReference type="GO" id="GO:0006935">
    <property type="term" value="P:chemotaxis"/>
    <property type="evidence" value="ECO:0007669"/>
    <property type="project" value="UniProtKB-KW"/>
</dbReference>
<keyword evidence="13" id="KW-0966">Cell projection</keyword>
<proteinExistence type="inferred from homology"/>
<evidence type="ECO:0000256" key="2">
    <source>
        <dbReference type="ARBA" id="ARBA00010004"/>
    </source>
</evidence>
<keyword evidence="4" id="KW-0813">Transport</keyword>
<dbReference type="RefSeq" id="WP_231438751.1">
    <property type="nucleotide sequence ID" value="NZ_JAJOMB010000001.1"/>
</dbReference>
<sequence>MSKKGFRLATVERLREKRLEDAAQALHEAQAAVREAQARRDDLVERLRAQRHGENTPYELELESVYRFRLRGDLAEVDHELHKLLAKLAERREAWLQARAEVHAVAALHDRYRKQRAEMLMRAEQKEMDERAGSGRRMPVARTGDDSGGA</sequence>
<accession>A0A9X1SRQ4</accession>
<dbReference type="GO" id="GO:0044781">
    <property type="term" value="P:bacterial-type flagellum organization"/>
    <property type="evidence" value="ECO:0007669"/>
    <property type="project" value="UniProtKB-KW"/>
</dbReference>
<reference evidence="13" key="1">
    <citation type="submission" date="2021-11" db="EMBL/GenBank/DDBJ databases">
        <title>Streptomyces corallinus and Kineosporia corallina sp. nov., two new coral-derived marine actinobacteria.</title>
        <authorList>
            <person name="Buangrab K."/>
            <person name="Sutthacheep M."/>
            <person name="Yeemin T."/>
            <person name="Harunari E."/>
            <person name="Igarashi Y."/>
            <person name="Sripreechasak P."/>
            <person name="Kanchanasin P."/>
            <person name="Tanasupawat S."/>
            <person name="Phongsopitanun W."/>
        </authorList>
    </citation>
    <scope>NUCLEOTIDE SEQUENCE</scope>
    <source>
        <strain evidence="13">JCM 31032</strain>
    </source>
</reference>
<comment type="similarity">
    <text evidence="2">Belongs to the FliJ family.</text>
</comment>
<evidence type="ECO:0000256" key="6">
    <source>
        <dbReference type="ARBA" id="ARBA00022500"/>
    </source>
</evidence>
<feature type="region of interest" description="Disordered" evidence="12">
    <location>
        <begin position="125"/>
        <end position="150"/>
    </location>
</feature>
<keyword evidence="7" id="KW-1005">Bacterial flagellum biogenesis</keyword>
<keyword evidence="10" id="KW-1006">Bacterial flagellum protein export</keyword>
<evidence type="ECO:0000256" key="10">
    <source>
        <dbReference type="ARBA" id="ARBA00023225"/>
    </source>
</evidence>
<evidence type="ECO:0000256" key="3">
    <source>
        <dbReference type="ARBA" id="ARBA00020392"/>
    </source>
</evidence>
<dbReference type="Pfam" id="PF02050">
    <property type="entry name" value="FliJ"/>
    <property type="match status" value="1"/>
</dbReference>
<organism evidence="13 14">
    <name type="scientific">Kineosporia babensis</name>
    <dbReference type="NCBI Taxonomy" id="499548"/>
    <lineage>
        <taxon>Bacteria</taxon>
        <taxon>Bacillati</taxon>
        <taxon>Actinomycetota</taxon>
        <taxon>Actinomycetes</taxon>
        <taxon>Kineosporiales</taxon>
        <taxon>Kineosporiaceae</taxon>
        <taxon>Kineosporia</taxon>
    </lineage>
</organism>
<dbReference type="InterPro" id="IPR053716">
    <property type="entry name" value="Flag_assembly_chemotaxis_eff"/>
</dbReference>
<keyword evidence="9" id="KW-0472">Membrane</keyword>
<keyword evidence="5" id="KW-1003">Cell membrane</keyword>
<dbReference type="Proteomes" id="UP001138997">
    <property type="component" value="Unassembled WGS sequence"/>
</dbReference>
<keyword evidence="13" id="KW-0282">Flagellum</keyword>
<evidence type="ECO:0000256" key="5">
    <source>
        <dbReference type="ARBA" id="ARBA00022475"/>
    </source>
</evidence>
<dbReference type="Gene3D" id="1.10.287.1700">
    <property type="match status" value="1"/>
</dbReference>
<gene>
    <name evidence="13" type="ORF">LR394_02930</name>
</gene>
<dbReference type="GO" id="GO:0015031">
    <property type="term" value="P:protein transport"/>
    <property type="evidence" value="ECO:0007669"/>
    <property type="project" value="UniProtKB-KW"/>
</dbReference>
<keyword evidence="13" id="KW-0969">Cilium</keyword>
<name>A0A9X1SRQ4_9ACTN</name>
<evidence type="ECO:0000256" key="11">
    <source>
        <dbReference type="SAM" id="Coils"/>
    </source>
</evidence>
<evidence type="ECO:0000313" key="13">
    <source>
        <dbReference type="EMBL" id="MCD5309834.1"/>
    </source>
</evidence>
<evidence type="ECO:0000256" key="4">
    <source>
        <dbReference type="ARBA" id="ARBA00022448"/>
    </source>
</evidence>
<evidence type="ECO:0000313" key="14">
    <source>
        <dbReference type="Proteomes" id="UP001138997"/>
    </source>
</evidence>
<evidence type="ECO:0000256" key="12">
    <source>
        <dbReference type="SAM" id="MobiDB-lite"/>
    </source>
</evidence>
<evidence type="ECO:0000256" key="7">
    <source>
        <dbReference type="ARBA" id="ARBA00022795"/>
    </source>
</evidence>
<dbReference type="InterPro" id="IPR012823">
    <property type="entry name" value="Flagell_FliJ"/>
</dbReference>
<comment type="caution">
    <text evidence="13">The sequence shown here is derived from an EMBL/GenBank/DDBJ whole genome shotgun (WGS) entry which is preliminary data.</text>
</comment>
<keyword evidence="14" id="KW-1185">Reference proteome</keyword>
<dbReference type="GO" id="GO:0009288">
    <property type="term" value="C:bacterial-type flagellum"/>
    <property type="evidence" value="ECO:0007669"/>
    <property type="project" value="InterPro"/>
</dbReference>
<evidence type="ECO:0000256" key="8">
    <source>
        <dbReference type="ARBA" id="ARBA00022927"/>
    </source>
</evidence>
<dbReference type="GO" id="GO:0005886">
    <property type="term" value="C:plasma membrane"/>
    <property type="evidence" value="ECO:0007669"/>
    <property type="project" value="UniProtKB-SubCell"/>
</dbReference>